<reference evidence="3 4" key="1">
    <citation type="journal article" date="2015" name="Genome Biol. Evol.">
        <title>Comparative Genomics of a Bacterivorous Green Alga Reveals Evolutionary Causalities and Consequences of Phago-Mixotrophic Mode of Nutrition.</title>
        <authorList>
            <person name="Burns J.A."/>
            <person name="Paasch A."/>
            <person name="Narechania A."/>
            <person name="Kim E."/>
        </authorList>
    </citation>
    <scope>NUCLEOTIDE SEQUENCE [LARGE SCALE GENOMIC DNA]</scope>
    <source>
        <strain evidence="3 4">PLY_AMNH</strain>
    </source>
</reference>
<sequence>MGGRGRGKRPRKKEQDDVPLAQGKGPVKRTQQNLFDPAGNDDQEYIVEDIVATRTRYSEHQWLIRWKGLPEGSETWEPLTNLPGHEVDIENFKIRSEREQAEIAKKDAAEKSRKRKERSQSCEGSIDAMLPQPSAQQRDRIHEKIALWCVRRGRPLTLPKRDIEFRDIFSEIFKGGYTPPSYQQVVDHVLSLSAKGKIKVKNALFELQSEGISPSIGGDIWSQGGIAIFGVLVYWLDENFKLHERLVAAIPFSSVRHTGPELEAATKRACSSMGIGEYSEAVVSEVDDDADPILVDTVAEFVHCTVSDNASNIVNGWNCFDGHECVDHTIALVVKEFLSQPRVKKVFTKLRGMSGHFSHSVIGCKLLYDCQRRSCLNESKPGWGGACQQATWYMVNRVAVQLYDYEHPTKAATAVPNLDGSVYRDHRLDVEEWLIVSECVVHLEDFSVATVLDPRYKNFKFKGANDWLKGKLTRETAVKWTRKAWEADWKPKKVQVSSGAVPPSKITKSAATIIVASFLADSDDEEEAEEATTAVDELKDEVPSYLELPDVPLSIDLQFWWKEHRKDFPHLAKMARQSLAVPATSAGVERAFSKVSSMHSDLRKILTEGTIEHSLMACMNTLEF</sequence>
<dbReference type="EMBL" id="LGRX02001950">
    <property type="protein sequence ID" value="KAK3285141.1"/>
    <property type="molecule type" value="Genomic_DNA"/>
</dbReference>
<dbReference type="InterPro" id="IPR008906">
    <property type="entry name" value="HATC_C_dom"/>
</dbReference>
<dbReference type="InterPro" id="IPR023780">
    <property type="entry name" value="Chromo_domain"/>
</dbReference>
<evidence type="ECO:0000313" key="4">
    <source>
        <dbReference type="Proteomes" id="UP001190700"/>
    </source>
</evidence>
<proteinExistence type="predicted"/>
<evidence type="ECO:0000313" key="3">
    <source>
        <dbReference type="EMBL" id="KAK3285141.1"/>
    </source>
</evidence>
<dbReference type="PANTHER" id="PTHR46169:SF29">
    <property type="entry name" value="DNA REPLICATION-RELATED ELEMENT FACTOR, ISOFORM A"/>
    <property type="match status" value="1"/>
</dbReference>
<dbReference type="GO" id="GO:0005634">
    <property type="term" value="C:nucleus"/>
    <property type="evidence" value="ECO:0007669"/>
    <property type="project" value="TreeGrafter"/>
</dbReference>
<dbReference type="SMART" id="SM00298">
    <property type="entry name" value="CHROMO"/>
    <property type="match status" value="1"/>
</dbReference>
<dbReference type="SUPFAM" id="SSF53098">
    <property type="entry name" value="Ribonuclease H-like"/>
    <property type="match status" value="1"/>
</dbReference>
<organism evidence="3 4">
    <name type="scientific">Cymbomonas tetramitiformis</name>
    <dbReference type="NCBI Taxonomy" id="36881"/>
    <lineage>
        <taxon>Eukaryota</taxon>
        <taxon>Viridiplantae</taxon>
        <taxon>Chlorophyta</taxon>
        <taxon>Pyramimonadophyceae</taxon>
        <taxon>Pyramimonadales</taxon>
        <taxon>Pyramimonadaceae</taxon>
        <taxon>Cymbomonas</taxon>
    </lineage>
</organism>
<dbReference type="InterPro" id="IPR052717">
    <property type="entry name" value="Vacuolar_transposase_reg"/>
</dbReference>
<dbReference type="InterPro" id="IPR016197">
    <property type="entry name" value="Chromo-like_dom_sf"/>
</dbReference>
<protein>
    <recommendedName>
        <fullName evidence="2">Chromo domain-containing protein</fullName>
    </recommendedName>
</protein>
<feature type="region of interest" description="Disordered" evidence="1">
    <location>
        <begin position="1"/>
        <end position="41"/>
    </location>
</feature>
<dbReference type="CDD" id="cd00024">
    <property type="entry name" value="CD_CSD"/>
    <property type="match status" value="1"/>
</dbReference>
<dbReference type="Pfam" id="PF00385">
    <property type="entry name" value="Chromo"/>
    <property type="match status" value="1"/>
</dbReference>
<feature type="compositionally biased region" description="Basic residues" evidence="1">
    <location>
        <begin position="1"/>
        <end position="12"/>
    </location>
</feature>
<accession>A0AAE0GXC5</accession>
<dbReference type="Gene3D" id="2.40.50.40">
    <property type="match status" value="1"/>
</dbReference>
<feature type="domain" description="Chromo" evidence="2">
    <location>
        <begin position="45"/>
        <end position="104"/>
    </location>
</feature>
<comment type="caution">
    <text evidence="3">The sequence shown here is derived from an EMBL/GenBank/DDBJ whole genome shotgun (WGS) entry which is preliminary data.</text>
</comment>
<dbReference type="SUPFAM" id="SSF54160">
    <property type="entry name" value="Chromo domain-like"/>
    <property type="match status" value="1"/>
</dbReference>
<gene>
    <name evidence="3" type="ORF">CYMTET_7240</name>
</gene>
<name>A0AAE0GXC5_9CHLO</name>
<keyword evidence="4" id="KW-1185">Reference proteome</keyword>
<evidence type="ECO:0000256" key="1">
    <source>
        <dbReference type="SAM" id="MobiDB-lite"/>
    </source>
</evidence>
<dbReference type="InterPro" id="IPR000953">
    <property type="entry name" value="Chromo/chromo_shadow_dom"/>
</dbReference>
<dbReference type="AlphaFoldDB" id="A0AAE0GXC5"/>
<dbReference type="GO" id="GO:0046983">
    <property type="term" value="F:protein dimerization activity"/>
    <property type="evidence" value="ECO:0007669"/>
    <property type="project" value="InterPro"/>
</dbReference>
<dbReference type="PANTHER" id="PTHR46169">
    <property type="entry name" value="DNA REPLICATION-RELATED ELEMENT FACTOR, ISOFORM A"/>
    <property type="match status" value="1"/>
</dbReference>
<dbReference type="Pfam" id="PF05699">
    <property type="entry name" value="Dimer_Tnp_hAT"/>
    <property type="match status" value="1"/>
</dbReference>
<dbReference type="PROSITE" id="PS50013">
    <property type="entry name" value="CHROMO_2"/>
    <property type="match status" value="1"/>
</dbReference>
<feature type="region of interest" description="Disordered" evidence="1">
    <location>
        <begin position="103"/>
        <end position="138"/>
    </location>
</feature>
<evidence type="ECO:0000259" key="2">
    <source>
        <dbReference type="PROSITE" id="PS50013"/>
    </source>
</evidence>
<dbReference type="GO" id="GO:0006357">
    <property type="term" value="P:regulation of transcription by RNA polymerase II"/>
    <property type="evidence" value="ECO:0007669"/>
    <property type="project" value="TreeGrafter"/>
</dbReference>
<dbReference type="Proteomes" id="UP001190700">
    <property type="component" value="Unassembled WGS sequence"/>
</dbReference>
<dbReference type="InterPro" id="IPR012337">
    <property type="entry name" value="RNaseH-like_sf"/>
</dbReference>